<dbReference type="AlphaFoldDB" id="A0A7S1UWV8"/>
<proteinExistence type="predicted"/>
<dbReference type="PANTHER" id="PTHR23112:SF0">
    <property type="entry name" value="TRANSMEMBRANE PROTEIN 116"/>
    <property type="match status" value="1"/>
</dbReference>
<name>A0A7S1UWV8_9STRA</name>
<sequence length="472" mass="53813">MAFSRSQQVAIAIIPKFSAGASLLGSCCIINEILFLDRRKLRRVYHRMLLVISIYDVIESIFNFQSSWPIPADTPNIAFNVGKSPSNGWCEAQGFVLQAGLALVILNMCLAVYYLLVIRFSWSEVQIRKRAEPIFHIVALGCALATASLGIKHDLYNNSNLWCWYAPYPADCKDSFTYGDEANCIRGDNAWLYRWFAYYLPLWLCILTVMVVMGSVYSSVHGLEKANSRFLQQSLGSNLVRTARSGSPSKSRRVAQQALWYVGAFYLTFLFATINRLVQQIVNKTYFPLIVCHAIFEPGQGFFNYLVYLRPRFLRYRERHPNATFFQIVRMMSSRDPSRIGVSHAHSGTYVDQDHEDEEACRQEVARWRRFLTRRGPSFRRRSQRHMPPSRRPSTRVTQQPSHGEEESSGEMDLTPVDDDSNERHSCEEGGYGMGQELAVADPDEANATESVHSQQDSTHVSHTQHPPIANQ</sequence>
<protein>
    <recommendedName>
        <fullName evidence="8">G-protein coupled receptors family 2 profile 2 domain-containing protein</fullName>
    </recommendedName>
</protein>
<keyword evidence="4 6" id="KW-0472">Membrane</keyword>
<dbReference type="EMBL" id="HBGK01019402">
    <property type="protein sequence ID" value="CAD9280924.1"/>
    <property type="molecule type" value="Transcribed_RNA"/>
</dbReference>
<gene>
    <name evidence="7" type="ORF">GOCE00092_LOCUS9834</name>
</gene>
<dbReference type="GO" id="GO:0004930">
    <property type="term" value="F:G protein-coupled receptor activity"/>
    <property type="evidence" value="ECO:0007669"/>
    <property type="project" value="TreeGrafter"/>
</dbReference>
<feature type="transmembrane region" description="Helical" evidence="6">
    <location>
        <begin position="134"/>
        <end position="151"/>
    </location>
</feature>
<feature type="transmembrane region" description="Helical" evidence="6">
    <location>
        <begin position="258"/>
        <end position="274"/>
    </location>
</feature>
<evidence type="ECO:0000256" key="1">
    <source>
        <dbReference type="ARBA" id="ARBA00004141"/>
    </source>
</evidence>
<dbReference type="PROSITE" id="PS51257">
    <property type="entry name" value="PROKAR_LIPOPROTEIN"/>
    <property type="match status" value="1"/>
</dbReference>
<reference evidence="7" key="1">
    <citation type="submission" date="2021-01" db="EMBL/GenBank/DDBJ databases">
        <authorList>
            <person name="Corre E."/>
            <person name="Pelletier E."/>
            <person name="Niang G."/>
            <person name="Scheremetjew M."/>
            <person name="Finn R."/>
            <person name="Kale V."/>
            <person name="Holt S."/>
            <person name="Cochrane G."/>
            <person name="Meng A."/>
            <person name="Brown T."/>
            <person name="Cohen L."/>
        </authorList>
    </citation>
    <scope>NUCLEOTIDE SEQUENCE</scope>
    <source>
        <strain evidence="7">CCMP 410</strain>
    </source>
</reference>
<dbReference type="Gene3D" id="1.20.1070.10">
    <property type="entry name" value="Rhodopsin 7-helix transmembrane proteins"/>
    <property type="match status" value="1"/>
</dbReference>
<organism evidence="7">
    <name type="scientific">Grammatophora oceanica</name>
    <dbReference type="NCBI Taxonomy" id="210454"/>
    <lineage>
        <taxon>Eukaryota</taxon>
        <taxon>Sar</taxon>
        <taxon>Stramenopiles</taxon>
        <taxon>Ochrophyta</taxon>
        <taxon>Bacillariophyta</taxon>
        <taxon>Fragilariophyceae</taxon>
        <taxon>Fragilariophycidae</taxon>
        <taxon>Rhabdonematales</taxon>
        <taxon>Grammatophoraceae</taxon>
        <taxon>Grammatophora</taxon>
    </lineage>
</organism>
<evidence type="ECO:0000313" key="7">
    <source>
        <dbReference type="EMBL" id="CAD9280924.1"/>
    </source>
</evidence>
<comment type="subcellular location">
    <subcellularLocation>
        <location evidence="1">Membrane</location>
        <topology evidence="1">Multi-pass membrane protein</topology>
    </subcellularLocation>
</comment>
<feature type="transmembrane region" description="Helical" evidence="6">
    <location>
        <begin position="95"/>
        <end position="122"/>
    </location>
</feature>
<dbReference type="GO" id="GO:0005886">
    <property type="term" value="C:plasma membrane"/>
    <property type="evidence" value="ECO:0007669"/>
    <property type="project" value="TreeGrafter"/>
</dbReference>
<feature type="compositionally biased region" description="Basic residues" evidence="5">
    <location>
        <begin position="377"/>
        <end position="389"/>
    </location>
</feature>
<evidence type="ECO:0000256" key="5">
    <source>
        <dbReference type="SAM" id="MobiDB-lite"/>
    </source>
</evidence>
<evidence type="ECO:0000256" key="3">
    <source>
        <dbReference type="ARBA" id="ARBA00022989"/>
    </source>
</evidence>
<evidence type="ECO:0000256" key="6">
    <source>
        <dbReference type="SAM" id="Phobius"/>
    </source>
</evidence>
<feature type="compositionally biased region" description="Polar residues" evidence="5">
    <location>
        <begin position="448"/>
        <end position="472"/>
    </location>
</feature>
<feature type="transmembrane region" description="Helical" evidence="6">
    <location>
        <begin position="286"/>
        <end position="309"/>
    </location>
</feature>
<dbReference type="GO" id="GO:0007189">
    <property type="term" value="P:adenylate cyclase-activating G protein-coupled receptor signaling pathway"/>
    <property type="evidence" value="ECO:0007669"/>
    <property type="project" value="TreeGrafter"/>
</dbReference>
<accession>A0A7S1UWV8</accession>
<feature type="region of interest" description="Disordered" evidence="5">
    <location>
        <begin position="377"/>
        <end position="472"/>
    </location>
</feature>
<feature type="transmembrane region" description="Helical" evidence="6">
    <location>
        <begin position="48"/>
        <end position="66"/>
    </location>
</feature>
<keyword evidence="3 6" id="KW-1133">Transmembrane helix</keyword>
<dbReference type="PANTHER" id="PTHR23112">
    <property type="entry name" value="G PROTEIN-COUPLED RECEPTOR 157-RELATED"/>
    <property type="match status" value="1"/>
</dbReference>
<keyword evidence="2 6" id="KW-0812">Transmembrane</keyword>
<evidence type="ECO:0000256" key="4">
    <source>
        <dbReference type="ARBA" id="ARBA00023136"/>
    </source>
</evidence>
<feature type="transmembrane region" description="Helical" evidence="6">
    <location>
        <begin position="196"/>
        <end position="220"/>
    </location>
</feature>
<evidence type="ECO:0000256" key="2">
    <source>
        <dbReference type="ARBA" id="ARBA00022692"/>
    </source>
</evidence>
<evidence type="ECO:0008006" key="8">
    <source>
        <dbReference type="Google" id="ProtNLM"/>
    </source>
</evidence>